<dbReference type="GO" id="GO:0000139">
    <property type="term" value="C:Golgi membrane"/>
    <property type="evidence" value="ECO:0007669"/>
    <property type="project" value="UniProtKB-SubCell"/>
</dbReference>
<keyword evidence="2" id="KW-0812">Transmembrane</keyword>
<evidence type="ECO:0000256" key="2">
    <source>
        <dbReference type="ARBA" id="ARBA00022692"/>
    </source>
</evidence>
<keyword evidence="3" id="KW-1133">Transmembrane helix</keyword>
<dbReference type="CDD" id="cd00313">
    <property type="entry name" value="ATP-synt_Fo_Vo_Ao_c"/>
    <property type="match status" value="1"/>
</dbReference>
<dbReference type="Pfam" id="PF21729">
    <property type="entry name" value="IRX15_IRX15L_GXM"/>
    <property type="match status" value="1"/>
</dbReference>
<protein>
    <submittedName>
        <fullName evidence="6">Uncharacterized protein</fullName>
    </submittedName>
</protein>
<name>A0A565BUV4_9BRAS</name>
<comment type="caution">
    <text evidence="6">The sequence shown here is derived from an EMBL/GenBank/DDBJ whole genome shotgun (WGS) entry which is preliminary data.</text>
</comment>
<comment type="subcellular location">
    <subcellularLocation>
        <location evidence="1">Golgi apparatus membrane</location>
        <topology evidence="1">Single-pass membrane protein</topology>
    </subcellularLocation>
</comment>
<evidence type="ECO:0000313" key="7">
    <source>
        <dbReference type="Proteomes" id="UP000489600"/>
    </source>
</evidence>
<dbReference type="AlphaFoldDB" id="A0A565BUV4"/>
<dbReference type="InterPro" id="IPR006514">
    <property type="entry name" value="IRX15/GXM/AGM"/>
</dbReference>
<dbReference type="EMBL" id="CABITT030000005">
    <property type="protein sequence ID" value="VVB05138.1"/>
    <property type="molecule type" value="Genomic_DNA"/>
</dbReference>
<organism evidence="6 7">
    <name type="scientific">Arabis nemorensis</name>
    <dbReference type="NCBI Taxonomy" id="586526"/>
    <lineage>
        <taxon>Eukaryota</taxon>
        <taxon>Viridiplantae</taxon>
        <taxon>Streptophyta</taxon>
        <taxon>Embryophyta</taxon>
        <taxon>Tracheophyta</taxon>
        <taxon>Spermatophyta</taxon>
        <taxon>Magnoliopsida</taxon>
        <taxon>eudicotyledons</taxon>
        <taxon>Gunneridae</taxon>
        <taxon>Pentapetalae</taxon>
        <taxon>rosids</taxon>
        <taxon>malvids</taxon>
        <taxon>Brassicales</taxon>
        <taxon>Brassicaceae</taxon>
        <taxon>Arabideae</taxon>
        <taxon>Arabis</taxon>
    </lineage>
</organism>
<keyword evidence="5" id="KW-0472">Membrane</keyword>
<accession>A0A565BUV4</accession>
<dbReference type="Proteomes" id="UP000489600">
    <property type="component" value="Unassembled WGS sequence"/>
</dbReference>
<gene>
    <name evidence="6" type="ORF">ANE_LOCUS15582</name>
</gene>
<evidence type="ECO:0000256" key="4">
    <source>
        <dbReference type="ARBA" id="ARBA00023034"/>
    </source>
</evidence>
<evidence type="ECO:0000313" key="6">
    <source>
        <dbReference type="EMBL" id="VVB05138.1"/>
    </source>
</evidence>
<keyword evidence="4" id="KW-0333">Golgi apparatus</keyword>
<evidence type="ECO:0000256" key="3">
    <source>
        <dbReference type="ARBA" id="ARBA00022989"/>
    </source>
</evidence>
<dbReference type="GO" id="GO:0045492">
    <property type="term" value="P:xylan biosynthetic process"/>
    <property type="evidence" value="ECO:0007669"/>
    <property type="project" value="InterPro"/>
</dbReference>
<evidence type="ECO:0000256" key="1">
    <source>
        <dbReference type="ARBA" id="ARBA00004194"/>
    </source>
</evidence>
<proteinExistence type="predicted"/>
<reference evidence="6" key="1">
    <citation type="submission" date="2019-07" db="EMBL/GenBank/DDBJ databases">
        <authorList>
            <person name="Dittberner H."/>
        </authorList>
    </citation>
    <scope>NUCLEOTIDE SEQUENCE [LARGE SCALE GENOMIC DNA]</scope>
</reference>
<keyword evidence="7" id="KW-1185">Reference proteome</keyword>
<sequence>MSSIFTAAVLASDSRQPGIRRLMCLFMTITETLRLYGDEFLCRENLVESNDLLAHYVLDKMDKNSTTMFCSDRKKRSVSS</sequence>
<evidence type="ECO:0000256" key="5">
    <source>
        <dbReference type="ARBA" id="ARBA00023136"/>
    </source>
</evidence>